<sequence length="143" mass="15825">MSSRSRVSCPVTGEVSMAAANRGNKPRIRIRRLSKDIREAPVLNLHLKLLSVTPIPEAGYSIKCESSAHKEGVLKEEMLLIFEGDTGTFVGVMVQAQVMDRHHGTPMLLDTGVRVPSWSRLRTQRLAQLRLRPGPCLPAYLPA</sequence>
<dbReference type="InterPro" id="IPR026794">
    <property type="entry name" value="ADISSP"/>
</dbReference>
<proteinExistence type="inferred from homology"/>
<reference evidence="3 4" key="1">
    <citation type="submission" date="2016-06" db="EMBL/GenBank/DDBJ databases">
        <title>The Draft Genome Sequence and Annotation of the Desert Woodrat Neotoma lepida.</title>
        <authorList>
            <person name="Campbell M."/>
            <person name="Oakeson K.F."/>
            <person name="Yandell M."/>
            <person name="Halpert J.R."/>
            <person name="Dearing D."/>
        </authorList>
    </citation>
    <scope>NUCLEOTIDE SEQUENCE [LARGE SCALE GENOMIC DNA]</scope>
    <source>
        <strain evidence="3">417</strain>
        <tissue evidence="3">Liver</tissue>
    </source>
</reference>
<dbReference type="PANTHER" id="PTHR13287">
    <property type="entry name" value="ADIPOSE-SECRETED SIGNALING PROTEIN"/>
    <property type="match status" value="1"/>
</dbReference>
<gene>
    <name evidence="3" type="ORF">A6R68_13272</name>
</gene>
<dbReference type="Proteomes" id="UP000092124">
    <property type="component" value="Unassembled WGS sequence"/>
</dbReference>
<dbReference type="STRING" id="56216.A0A1A6H2W0"/>
<dbReference type="EMBL" id="LZPO01055176">
    <property type="protein sequence ID" value="OBS72145.1"/>
    <property type="molecule type" value="Genomic_DNA"/>
</dbReference>
<evidence type="ECO:0000256" key="2">
    <source>
        <dbReference type="ARBA" id="ARBA00035300"/>
    </source>
</evidence>
<keyword evidence="4" id="KW-1185">Reference proteome</keyword>
<evidence type="ECO:0000256" key="1">
    <source>
        <dbReference type="ARBA" id="ARBA00035018"/>
    </source>
</evidence>
<accession>A0A1A6H2W0</accession>
<comment type="similarity">
    <text evidence="1">Belongs to the ADISSP family.</text>
</comment>
<comment type="caution">
    <text evidence="3">The sequence shown here is derived from an EMBL/GenBank/DDBJ whole genome shotgun (WGS) entry which is preliminary data.</text>
</comment>
<organism evidence="3 4">
    <name type="scientific">Neotoma lepida</name>
    <name type="common">Desert woodrat</name>
    <dbReference type="NCBI Taxonomy" id="56216"/>
    <lineage>
        <taxon>Eukaryota</taxon>
        <taxon>Metazoa</taxon>
        <taxon>Chordata</taxon>
        <taxon>Craniata</taxon>
        <taxon>Vertebrata</taxon>
        <taxon>Euteleostomi</taxon>
        <taxon>Mammalia</taxon>
        <taxon>Eutheria</taxon>
        <taxon>Euarchontoglires</taxon>
        <taxon>Glires</taxon>
        <taxon>Rodentia</taxon>
        <taxon>Myomorpha</taxon>
        <taxon>Muroidea</taxon>
        <taxon>Cricetidae</taxon>
        <taxon>Neotominae</taxon>
        <taxon>Neotoma</taxon>
    </lineage>
</organism>
<protein>
    <recommendedName>
        <fullName evidence="2">Adipose-secreted signaling protein</fullName>
    </recommendedName>
</protein>
<name>A0A1A6H2W0_NEOLE</name>
<dbReference type="OrthoDB" id="6246153at2759"/>
<dbReference type="AlphaFoldDB" id="A0A1A6H2W0"/>
<evidence type="ECO:0000313" key="4">
    <source>
        <dbReference type="Proteomes" id="UP000092124"/>
    </source>
</evidence>
<dbReference type="Pfam" id="PF15006">
    <property type="entry name" value="DUF4517"/>
    <property type="match status" value="1"/>
</dbReference>
<dbReference type="PANTHER" id="PTHR13287:SF2">
    <property type="entry name" value="ADIPOSE-SECRETED SIGNALING PROTEIN"/>
    <property type="match status" value="1"/>
</dbReference>
<evidence type="ECO:0000313" key="3">
    <source>
        <dbReference type="EMBL" id="OBS72145.1"/>
    </source>
</evidence>